<feature type="region of interest" description="Disordered" evidence="1">
    <location>
        <begin position="160"/>
        <end position="191"/>
    </location>
</feature>
<evidence type="ECO:0000256" key="1">
    <source>
        <dbReference type="SAM" id="MobiDB-lite"/>
    </source>
</evidence>
<accession>A0A0C9RB93</accession>
<gene>
    <name evidence="2" type="primary">osm-1</name>
    <name evidence="2" type="ORF">g.30930</name>
</gene>
<name>A0A0C9RB93_9HYME</name>
<evidence type="ECO:0000313" key="2">
    <source>
        <dbReference type="EMBL" id="JAG73908.1"/>
    </source>
</evidence>
<dbReference type="AlphaFoldDB" id="A0A0C9RB93"/>
<reference evidence="2" key="1">
    <citation type="submission" date="2015-01" db="EMBL/GenBank/DDBJ databases">
        <title>Transcriptome Assembly of Fopius arisanus.</title>
        <authorList>
            <person name="Geib S."/>
        </authorList>
    </citation>
    <scope>NUCLEOTIDE SEQUENCE</scope>
</reference>
<feature type="compositionally biased region" description="Polar residues" evidence="1">
    <location>
        <begin position="174"/>
        <end position="191"/>
    </location>
</feature>
<protein>
    <submittedName>
        <fullName evidence="2">Osm-1 protein</fullName>
    </submittedName>
</protein>
<feature type="compositionally biased region" description="Basic and acidic residues" evidence="1">
    <location>
        <begin position="23"/>
        <end position="38"/>
    </location>
</feature>
<organism evidence="2">
    <name type="scientific">Fopius arisanus</name>
    <dbReference type="NCBI Taxonomy" id="64838"/>
    <lineage>
        <taxon>Eukaryota</taxon>
        <taxon>Metazoa</taxon>
        <taxon>Ecdysozoa</taxon>
        <taxon>Arthropoda</taxon>
        <taxon>Hexapoda</taxon>
        <taxon>Insecta</taxon>
        <taxon>Pterygota</taxon>
        <taxon>Neoptera</taxon>
        <taxon>Endopterygota</taxon>
        <taxon>Hymenoptera</taxon>
        <taxon>Apocrita</taxon>
        <taxon>Ichneumonoidea</taxon>
        <taxon>Braconidae</taxon>
        <taxon>Opiinae</taxon>
        <taxon>Fopius</taxon>
    </lineage>
</organism>
<sequence length="232" mass="25762">MEEKINHLGGTSDSHAQKKRQARRESKVEEGSDNSEVRKFTRWTDGMTGIKDNSSHSSKFNQKDLTLRITNYIFRNQSGDFSVESQSRCSSLTKDIKTSTLRKKLQRKRHLSDDQYLLGQRSSSFLSSSFIVDLAWNNISPIALKKAKKDSCETVVSYSTDGKTKRGSVGETVQGKQPLSPKNLNQEEQNSCKVSAISAGSVDVNRNISQPALTSNVVNNGNKENSSLIQGL</sequence>
<feature type="region of interest" description="Disordered" evidence="1">
    <location>
        <begin position="1"/>
        <end position="38"/>
    </location>
</feature>
<dbReference type="EMBL" id="GBYB01004141">
    <property type="protein sequence ID" value="JAG73908.1"/>
    <property type="molecule type" value="Transcribed_RNA"/>
</dbReference>
<proteinExistence type="predicted"/>